<protein>
    <recommendedName>
        <fullName evidence="3">Phosphoglycerate kinase</fullName>
    </recommendedName>
</protein>
<keyword evidence="2" id="KW-1185">Reference proteome</keyword>
<name>A0ABW3H854_9SPHN</name>
<dbReference type="EMBL" id="JBHTJG010000008">
    <property type="protein sequence ID" value="MFD0947683.1"/>
    <property type="molecule type" value="Genomic_DNA"/>
</dbReference>
<dbReference type="Proteomes" id="UP001596977">
    <property type="component" value="Unassembled WGS sequence"/>
</dbReference>
<evidence type="ECO:0000313" key="1">
    <source>
        <dbReference type="EMBL" id="MFD0947683.1"/>
    </source>
</evidence>
<reference evidence="2" key="1">
    <citation type="journal article" date="2019" name="Int. J. Syst. Evol. Microbiol.">
        <title>The Global Catalogue of Microorganisms (GCM) 10K type strain sequencing project: providing services to taxonomists for standard genome sequencing and annotation.</title>
        <authorList>
            <consortium name="The Broad Institute Genomics Platform"/>
            <consortium name="The Broad Institute Genome Sequencing Center for Infectious Disease"/>
            <person name="Wu L."/>
            <person name="Ma J."/>
        </authorList>
    </citation>
    <scope>NUCLEOTIDE SEQUENCE [LARGE SCALE GENOMIC DNA]</scope>
    <source>
        <strain evidence="2">CCUG 62982</strain>
    </source>
</reference>
<evidence type="ECO:0008006" key="3">
    <source>
        <dbReference type="Google" id="ProtNLM"/>
    </source>
</evidence>
<sequence>MGLDMYAYSLPKDDDRPCVDFDLDDIGDEERRRLHYWRKHPNLHGWMAGRYYEKGGSDDDFNVNTVELTSADIDALERTILDGTLPQTTGFFFGETTGEEREDDLEFIRKAREEFGRGRTIAYYAWW</sequence>
<organism evidence="1 2">
    <name type="scientific">Sphingomonas canadensis</name>
    <dbReference type="NCBI Taxonomy" id="1219257"/>
    <lineage>
        <taxon>Bacteria</taxon>
        <taxon>Pseudomonadati</taxon>
        <taxon>Pseudomonadota</taxon>
        <taxon>Alphaproteobacteria</taxon>
        <taxon>Sphingomonadales</taxon>
        <taxon>Sphingomonadaceae</taxon>
        <taxon>Sphingomonas</taxon>
    </lineage>
</organism>
<proteinExistence type="predicted"/>
<gene>
    <name evidence="1" type="ORF">ACFQ1E_15145</name>
</gene>
<evidence type="ECO:0000313" key="2">
    <source>
        <dbReference type="Proteomes" id="UP001596977"/>
    </source>
</evidence>
<accession>A0ABW3H854</accession>
<comment type="caution">
    <text evidence="1">The sequence shown here is derived from an EMBL/GenBank/DDBJ whole genome shotgun (WGS) entry which is preliminary data.</text>
</comment>
<dbReference type="RefSeq" id="WP_264945490.1">
    <property type="nucleotide sequence ID" value="NZ_JAPDRA010000008.1"/>
</dbReference>